<comment type="caution">
    <text evidence="2">The sequence shown here is derived from an EMBL/GenBank/DDBJ whole genome shotgun (WGS) entry which is preliminary data.</text>
</comment>
<evidence type="ECO:0000313" key="3">
    <source>
        <dbReference type="Proteomes" id="UP000028838"/>
    </source>
</evidence>
<feature type="region of interest" description="Disordered" evidence="1">
    <location>
        <begin position="1"/>
        <end position="37"/>
    </location>
</feature>
<dbReference type="EMBL" id="AEYH02003255">
    <property type="protein sequence ID" value="KFG29935.1"/>
    <property type="molecule type" value="Genomic_DNA"/>
</dbReference>
<feature type="compositionally biased region" description="Basic and acidic residues" evidence="1">
    <location>
        <begin position="53"/>
        <end position="63"/>
    </location>
</feature>
<accession>A0A086JCR7</accession>
<dbReference type="VEuPathDB" id="ToxoDB:TGFOU_407560"/>
<name>A0A086JCR7_TOXGO</name>
<feature type="compositionally biased region" description="Polar residues" evidence="1">
    <location>
        <begin position="75"/>
        <end position="89"/>
    </location>
</feature>
<organism evidence="2 3">
    <name type="scientific">Toxoplasma gondii FOU</name>
    <dbReference type="NCBI Taxonomy" id="943167"/>
    <lineage>
        <taxon>Eukaryota</taxon>
        <taxon>Sar</taxon>
        <taxon>Alveolata</taxon>
        <taxon>Apicomplexa</taxon>
        <taxon>Conoidasida</taxon>
        <taxon>Coccidia</taxon>
        <taxon>Eucoccidiorida</taxon>
        <taxon>Eimeriorina</taxon>
        <taxon>Sarcocystidae</taxon>
        <taxon>Toxoplasma</taxon>
    </lineage>
</organism>
<feature type="compositionally biased region" description="Basic and acidic residues" evidence="1">
    <location>
        <begin position="1"/>
        <end position="31"/>
    </location>
</feature>
<sequence>MESDEWKKQTDDGENRDEKDERRRSKTHDGYVTKSAAANSRFVIFVSEEEKLRKEEVRGDNRRRNVKKKMKKSNGENSQLRLLQTIRQPQSDRKNSLEPVLRSDRKIASRRDGKNPP</sequence>
<protein>
    <submittedName>
        <fullName evidence="2">Uncharacterized protein</fullName>
    </submittedName>
</protein>
<evidence type="ECO:0000313" key="2">
    <source>
        <dbReference type="EMBL" id="KFG29935.1"/>
    </source>
</evidence>
<feature type="compositionally biased region" description="Basic and acidic residues" evidence="1">
    <location>
        <begin position="90"/>
        <end position="117"/>
    </location>
</feature>
<feature type="region of interest" description="Disordered" evidence="1">
    <location>
        <begin position="53"/>
        <end position="117"/>
    </location>
</feature>
<feature type="non-terminal residue" evidence="2">
    <location>
        <position position="117"/>
    </location>
</feature>
<dbReference type="Proteomes" id="UP000028838">
    <property type="component" value="Unassembled WGS sequence"/>
</dbReference>
<dbReference type="AlphaFoldDB" id="A0A086JCR7"/>
<evidence type="ECO:0000256" key="1">
    <source>
        <dbReference type="SAM" id="MobiDB-lite"/>
    </source>
</evidence>
<reference evidence="2 3" key="1">
    <citation type="submission" date="2014-07" db="EMBL/GenBank/DDBJ databases">
        <authorList>
            <person name="Sibley D."/>
            <person name="Venepally P."/>
            <person name="Karamycheva S."/>
            <person name="Hadjithomas M."/>
            <person name="Khan A."/>
            <person name="Brunk B."/>
            <person name="Roos D."/>
            <person name="Caler E."/>
            <person name="Lorenzi H."/>
        </authorList>
    </citation>
    <scope>NUCLEOTIDE SEQUENCE [LARGE SCALE GENOMIC DNA]</scope>
    <source>
        <strain evidence="2 3">FOU</strain>
    </source>
</reference>
<gene>
    <name evidence="2" type="ORF">TGFOU_407560</name>
</gene>
<proteinExistence type="predicted"/>